<name>A0A502HRU5_9PSED</name>
<feature type="transmembrane region" description="Helical" evidence="1">
    <location>
        <begin position="111"/>
        <end position="129"/>
    </location>
</feature>
<feature type="transmembrane region" description="Helical" evidence="1">
    <location>
        <begin position="24"/>
        <end position="45"/>
    </location>
</feature>
<dbReference type="AlphaFoldDB" id="A0A502HRU5"/>
<reference evidence="2 3" key="1">
    <citation type="journal article" date="2019" name="Environ. Microbiol.">
        <title>Species interactions and distinct microbial communities in high Arctic permafrost affected cryosols are associated with the CH4 and CO2 gas fluxes.</title>
        <authorList>
            <person name="Altshuler I."/>
            <person name="Hamel J."/>
            <person name="Turney S."/>
            <person name="Magnuson E."/>
            <person name="Levesque R."/>
            <person name="Greer C."/>
            <person name="Whyte L.G."/>
        </authorList>
    </citation>
    <scope>NUCLEOTIDE SEQUENCE [LARGE SCALE GENOMIC DNA]</scope>
    <source>
        <strain evidence="2 3">E3</strain>
    </source>
</reference>
<comment type="caution">
    <text evidence="2">The sequence shown here is derived from an EMBL/GenBank/DDBJ whole genome shotgun (WGS) entry which is preliminary data.</text>
</comment>
<keyword evidence="1" id="KW-1133">Transmembrane helix</keyword>
<dbReference type="RefSeq" id="WP_140668239.1">
    <property type="nucleotide sequence ID" value="NZ_RCZE01000006.1"/>
</dbReference>
<dbReference type="Proteomes" id="UP000317933">
    <property type="component" value="Unassembled WGS sequence"/>
</dbReference>
<evidence type="ECO:0000256" key="1">
    <source>
        <dbReference type="SAM" id="Phobius"/>
    </source>
</evidence>
<organism evidence="2 3">
    <name type="scientific">Pseudomonas arsenicoxydans</name>
    <dbReference type="NCBI Taxonomy" id="702115"/>
    <lineage>
        <taxon>Bacteria</taxon>
        <taxon>Pseudomonadati</taxon>
        <taxon>Pseudomonadota</taxon>
        <taxon>Gammaproteobacteria</taxon>
        <taxon>Pseudomonadales</taxon>
        <taxon>Pseudomonadaceae</taxon>
        <taxon>Pseudomonas</taxon>
    </lineage>
</organism>
<accession>A0A502HRU5</accession>
<evidence type="ECO:0000313" key="3">
    <source>
        <dbReference type="Proteomes" id="UP000317933"/>
    </source>
</evidence>
<dbReference type="EMBL" id="RCZE01000006">
    <property type="protein sequence ID" value="TPG77529.1"/>
    <property type="molecule type" value="Genomic_DNA"/>
</dbReference>
<sequence length="164" mass="19399">MSFVILCAIYWAGPDAFEAVLNRIFPVAGFLFVASIAVMFYLACFKMDKILDGMSRSEVVTLRSPIKGQCFRSRYEALFVVWYVLTFRALALKRGHLDEHDYDNFSIGLRWLIRGSCSSIYFVFFYFILVEWIYEYLSWVHWLLTTLDDLVWWIAEVRGGFYER</sequence>
<feature type="transmembrane region" description="Helical" evidence="1">
    <location>
        <begin position="73"/>
        <end position="91"/>
    </location>
</feature>
<keyword evidence="1" id="KW-0472">Membrane</keyword>
<keyword evidence="1" id="KW-0812">Transmembrane</keyword>
<protein>
    <submittedName>
        <fullName evidence="2">Uncharacterized protein</fullName>
    </submittedName>
</protein>
<proteinExistence type="predicted"/>
<evidence type="ECO:0000313" key="2">
    <source>
        <dbReference type="EMBL" id="TPG77529.1"/>
    </source>
</evidence>
<gene>
    <name evidence="2" type="ORF">EAH78_15195</name>
</gene>